<keyword evidence="2" id="KW-1185">Reference proteome</keyword>
<organism evidence="1 2">
    <name type="scientific">Vigna mungo</name>
    <name type="common">Black gram</name>
    <name type="synonym">Phaseolus mungo</name>
    <dbReference type="NCBI Taxonomy" id="3915"/>
    <lineage>
        <taxon>Eukaryota</taxon>
        <taxon>Viridiplantae</taxon>
        <taxon>Streptophyta</taxon>
        <taxon>Embryophyta</taxon>
        <taxon>Tracheophyta</taxon>
        <taxon>Spermatophyta</taxon>
        <taxon>Magnoliopsida</taxon>
        <taxon>eudicotyledons</taxon>
        <taxon>Gunneridae</taxon>
        <taxon>Pentapetalae</taxon>
        <taxon>rosids</taxon>
        <taxon>fabids</taxon>
        <taxon>Fabales</taxon>
        <taxon>Fabaceae</taxon>
        <taxon>Papilionoideae</taxon>
        <taxon>50 kb inversion clade</taxon>
        <taxon>NPAAA clade</taxon>
        <taxon>indigoferoid/millettioid clade</taxon>
        <taxon>Phaseoleae</taxon>
        <taxon>Vigna</taxon>
    </lineage>
</organism>
<evidence type="ECO:0000313" key="2">
    <source>
        <dbReference type="Proteomes" id="UP001374535"/>
    </source>
</evidence>
<sequence length="102" mass="11802">MTSRSLNASASTTTGFEAVPDQNDLRNQLIYKLNECKFAKLGQFNHVCNLELSYLETFIHLGHCYRHIHLSVDLIVLITYKTINLMRNILQLFIFHIVSIFS</sequence>
<evidence type="ECO:0000313" key="1">
    <source>
        <dbReference type="EMBL" id="WVY97370.1"/>
    </source>
</evidence>
<dbReference type="AlphaFoldDB" id="A0AAQ3MUC7"/>
<dbReference type="EMBL" id="CP144692">
    <property type="protein sequence ID" value="WVY97370.1"/>
    <property type="molecule type" value="Genomic_DNA"/>
</dbReference>
<proteinExistence type="predicted"/>
<reference evidence="1 2" key="1">
    <citation type="journal article" date="2023" name="Life. Sci Alliance">
        <title>Evolutionary insights into 3D genome organization and epigenetic landscape of Vigna mungo.</title>
        <authorList>
            <person name="Junaid A."/>
            <person name="Singh B."/>
            <person name="Bhatia S."/>
        </authorList>
    </citation>
    <scope>NUCLEOTIDE SEQUENCE [LARGE SCALE GENOMIC DNA]</scope>
    <source>
        <strain evidence="1">Urdbean</strain>
    </source>
</reference>
<protein>
    <submittedName>
        <fullName evidence="1">Uncharacterized protein</fullName>
    </submittedName>
</protein>
<dbReference type="Proteomes" id="UP001374535">
    <property type="component" value="Chromosome 9"/>
</dbReference>
<gene>
    <name evidence="1" type="ORF">V8G54_029521</name>
</gene>
<accession>A0AAQ3MUC7</accession>
<name>A0AAQ3MUC7_VIGMU</name>